<keyword evidence="2" id="KW-0812">Transmembrane</keyword>
<proteinExistence type="predicted"/>
<organism evidence="4 5">
    <name type="scientific">Chlamydomonas incerta</name>
    <dbReference type="NCBI Taxonomy" id="51695"/>
    <lineage>
        <taxon>Eukaryota</taxon>
        <taxon>Viridiplantae</taxon>
        <taxon>Chlorophyta</taxon>
        <taxon>core chlorophytes</taxon>
        <taxon>Chlorophyceae</taxon>
        <taxon>CS clade</taxon>
        <taxon>Chlamydomonadales</taxon>
        <taxon>Chlamydomonadaceae</taxon>
        <taxon>Chlamydomonas</taxon>
    </lineage>
</organism>
<evidence type="ECO:0000256" key="2">
    <source>
        <dbReference type="SAM" id="Phobius"/>
    </source>
</evidence>
<dbReference type="InterPro" id="IPR007065">
    <property type="entry name" value="HPP"/>
</dbReference>
<feature type="domain" description="HPP transmembrane region" evidence="3">
    <location>
        <begin position="88"/>
        <end position="249"/>
    </location>
</feature>
<feature type="transmembrane region" description="Helical" evidence="2">
    <location>
        <begin position="182"/>
        <end position="200"/>
    </location>
</feature>
<dbReference type="EMBL" id="JAEHOC010000037">
    <property type="protein sequence ID" value="KAG2427945.1"/>
    <property type="molecule type" value="Genomic_DNA"/>
</dbReference>
<keyword evidence="2" id="KW-0472">Membrane</keyword>
<sequence length="286" mass="30133">MQALRDNSSPSKPAAASASAAALQPPSASGAASGASTSAPAPPAAAPTSWDLQVFNGFVNAVKRGESPMSALMRYMKGKLSNQGKNRALASDLLWSFCGMFAAVTALGVMNLYVRNWPVVGEWHQQGLGLLLGSFGTLCVLIFGRPDAEAVRVWNLLAGHVIATVTVLTLLHLLGPSVLSRALAMAAMIAVMLFTDSVHPPGGALVLMAVDSAAIQRMDWWFMLYPSLTITIAVLLPLGIAVNWLKRKYKFDFPASWTSSAPASPARPSSSSPPPSPPTELRPKLA</sequence>
<evidence type="ECO:0000313" key="5">
    <source>
        <dbReference type="Proteomes" id="UP000650467"/>
    </source>
</evidence>
<feature type="compositionally biased region" description="Low complexity" evidence="1">
    <location>
        <begin position="8"/>
        <end position="39"/>
    </location>
</feature>
<dbReference type="PANTHER" id="PTHR33741">
    <property type="entry name" value="TRANSMEMBRANE PROTEIN DDB_G0269096-RELATED"/>
    <property type="match status" value="1"/>
</dbReference>
<comment type="caution">
    <text evidence="4">The sequence shown here is derived from an EMBL/GenBank/DDBJ whole genome shotgun (WGS) entry which is preliminary data.</text>
</comment>
<keyword evidence="5" id="KW-1185">Reference proteome</keyword>
<dbReference type="AlphaFoldDB" id="A0A835VU55"/>
<feature type="compositionally biased region" description="Pro residues" evidence="1">
    <location>
        <begin position="271"/>
        <end position="280"/>
    </location>
</feature>
<dbReference type="PANTHER" id="PTHR33741:SF5">
    <property type="entry name" value="TRANSMEMBRANE PROTEIN DDB_G0269096-RELATED"/>
    <property type="match status" value="1"/>
</dbReference>
<name>A0A835VU55_CHLIN</name>
<feature type="transmembrane region" description="Helical" evidence="2">
    <location>
        <begin position="156"/>
        <end position="175"/>
    </location>
</feature>
<feature type="compositionally biased region" description="Low complexity" evidence="1">
    <location>
        <begin position="257"/>
        <end position="270"/>
    </location>
</feature>
<gene>
    <name evidence="4" type="ORF">HXX76_011932</name>
</gene>
<feature type="region of interest" description="Disordered" evidence="1">
    <location>
        <begin position="257"/>
        <end position="286"/>
    </location>
</feature>
<dbReference type="Proteomes" id="UP000650467">
    <property type="component" value="Unassembled WGS sequence"/>
</dbReference>
<dbReference type="InterPro" id="IPR058581">
    <property type="entry name" value="TM_HPP"/>
</dbReference>
<accession>A0A835VU55</accession>
<feature type="transmembrane region" description="Helical" evidence="2">
    <location>
        <begin position="93"/>
        <end position="114"/>
    </location>
</feature>
<protein>
    <recommendedName>
        <fullName evidence="3">HPP transmembrane region domain-containing protein</fullName>
    </recommendedName>
</protein>
<feature type="transmembrane region" description="Helical" evidence="2">
    <location>
        <begin position="220"/>
        <end position="245"/>
    </location>
</feature>
<evidence type="ECO:0000313" key="4">
    <source>
        <dbReference type="EMBL" id="KAG2427945.1"/>
    </source>
</evidence>
<evidence type="ECO:0000256" key="1">
    <source>
        <dbReference type="SAM" id="MobiDB-lite"/>
    </source>
</evidence>
<evidence type="ECO:0000259" key="3">
    <source>
        <dbReference type="Pfam" id="PF04982"/>
    </source>
</evidence>
<reference evidence="4" key="1">
    <citation type="journal article" date="2020" name="bioRxiv">
        <title>Comparative genomics of Chlamydomonas.</title>
        <authorList>
            <person name="Craig R.J."/>
            <person name="Hasan A.R."/>
            <person name="Ness R.W."/>
            <person name="Keightley P.D."/>
        </authorList>
    </citation>
    <scope>NUCLEOTIDE SEQUENCE</scope>
    <source>
        <strain evidence="4">SAG 7.73</strain>
    </source>
</reference>
<dbReference type="OrthoDB" id="2016548at2759"/>
<feature type="transmembrane region" description="Helical" evidence="2">
    <location>
        <begin position="126"/>
        <end position="144"/>
    </location>
</feature>
<feature type="region of interest" description="Disordered" evidence="1">
    <location>
        <begin position="1"/>
        <end position="46"/>
    </location>
</feature>
<dbReference type="Pfam" id="PF04982">
    <property type="entry name" value="TM_HPP"/>
    <property type="match status" value="1"/>
</dbReference>
<keyword evidence="2" id="KW-1133">Transmembrane helix</keyword>